<evidence type="ECO:0000313" key="2">
    <source>
        <dbReference type="EMBL" id="KAK2140527.1"/>
    </source>
</evidence>
<feature type="signal peptide" evidence="1">
    <location>
        <begin position="1"/>
        <end position="24"/>
    </location>
</feature>
<gene>
    <name evidence="2" type="ORF">LSH36_1325g00020</name>
</gene>
<evidence type="ECO:0000313" key="3">
    <source>
        <dbReference type="Proteomes" id="UP001208570"/>
    </source>
</evidence>
<dbReference type="Proteomes" id="UP001208570">
    <property type="component" value="Unassembled WGS sequence"/>
</dbReference>
<keyword evidence="3" id="KW-1185">Reference proteome</keyword>
<evidence type="ECO:0000256" key="1">
    <source>
        <dbReference type="SAM" id="SignalP"/>
    </source>
</evidence>
<dbReference type="AlphaFoldDB" id="A0AAD9MNL9"/>
<feature type="chain" id="PRO_5041901515" evidence="1">
    <location>
        <begin position="25"/>
        <end position="107"/>
    </location>
</feature>
<comment type="caution">
    <text evidence="2">The sequence shown here is derived from an EMBL/GenBank/DDBJ whole genome shotgun (WGS) entry which is preliminary data.</text>
</comment>
<reference evidence="2" key="1">
    <citation type="journal article" date="2023" name="Mol. Biol. Evol.">
        <title>Third-Generation Sequencing Reveals the Adaptive Role of the Epigenome in Three Deep-Sea Polychaetes.</title>
        <authorList>
            <person name="Perez M."/>
            <person name="Aroh O."/>
            <person name="Sun Y."/>
            <person name="Lan Y."/>
            <person name="Juniper S.K."/>
            <person name="Young C.R."/>
            <person name="Angers B."/>
            <person name="Qian P.Y."/>
        </authorList>
    </citation>
    <scope>NUCLEOTIDE SEQUENCE</scope>
    <source>
        <strain evidence="2">P08H-3</strain>
    </source>
</reference>
<dbReference type="EMBL" id="JAODUP010001325">
    <property type="protein sequence ID" value="KAK2140527.1"/>
    <property type="molecule type" value="Genomic_DNA"/>
</dbReference>
<keyword evidence="1" id="KW-0732">Signal</keyword>
<organism evidence="2 3">
    <name type="scientific">Paralvinella palmiformis</name>
    <dbReference type="NCBI Taxonomy" id="53620"/>
    <lineage>
        <taxon>Eukaryota</taxon>
        <taxon>Metazoa</taxon>
        <taxon>Spiralia</taxon>
        <taxon>Lophotrochozoa</taxon>
        <taxon>Annelida</taxon>
        <taxon>Polychaeta</taxon>
        <taxon>Sedentaria</taxon>
        <taxon>Canalipalpata</taxon>
        <taxon>Terebellida</taxon>
        <taxon>Terebelliformia</taxon>
        <taxon>Alvinellidae</taxon>
        <taxon>Paralvinella</taxon>
    </lineage>
</organism>
<sequence length="107" mass="12536">MMKPFFLTLLVSLSIFWISEDVECENINPKESSLIEFGECPLCGGGTITIKYYDFILRLFLKCTKKCIDITCTPVNARKFLRYLQENVFLSVHRTNDQKCRHFLRDS</sequence>
<accession>A0AAD9MNL9</accession>
<proteinExistence type="predicted"/>
<protein>
    <submittedName>
        <fullName evidence="2">Uncharacterized protein</fullName>
    </submittedName>
</protein>
<name>A0AAD9MNL9_9ANNE</name>